<comment type="cofactor">
    <cofactor evidence="1">
        <name>Zn(2+)</name>
        <dbReference type="ChEBI" id="CHEBI:29105"/>
    </cofactor>
</comment>
<dbReference type="InterPro" id="IPR050197">
    <property type="entry name" value="Aldolase_class_II_sugar_metab"/>
</dbReference>
<evidence type="ECO:0000256" key="1">
    <source>
        <dbReference type="ARBA" id="ARBA00001947"/>
    </source>
</evidence>
<organism evidence="13 14">
    <name type="scientific">Deinococcus irradiatisoli</name>
    <dbReference type="NCBI Taxonomy" id="2202254"/>
    <lineage>
        <taxon>Bacteria</taxon>
        <taxon>Thermotogati</taxon>
        <taxon>Deinococcota</taxon>
        <taxon>Deinococci</taxon>
        <taxon>Deinococcales</taxon>
        <taxon>Deinococcaceae</taxon>
        <taxon>Deinococcus</taxon>
    </lineage>
</organism>
<dbReference type="GO" id="GO:0019323">
    <property type="term" value="P:pentose catabolic process"/>
    <property type="evidence" value="ECO:0007669"/>
    <property type="project" value="InterPro"/>
</dbReference>
<dbReference type="Proteomes" id="UP000245368">
    <property type="component" value="Chromosome"/>
</dbReference>
<evidence type="ECO:0000256" key="2">
    <source>
        <dbReference type="ARBA" id="ARBA00010037"/>
    </source>
</evidence>
<dbReference type="NCBIfam" id="NF006000">
    <property type="entry name" value="PRK08130.1"/>
    <property type="match status" value="1"/>
</dbReference>
<dbReference type="PANTHER" id="PTHR22789">
    <property type="entry name" value="FUCULOSE PHOSPHATE ALDOLASE"/>
    <property type="match status" value="1"/>
</dbReference>
<dbReference type="RefSeq" id="WP_109828051.1">
    <property type="nucleotide sequence ID" value="NZ_CP029494.1"/>
</dbReference>
<dbReference type="OrthoDB" id="9794581at2"/>
<dbReference type="NCBIfam" id="NF043034">
    <property type="entry name" value="OxoTetrPhDc"/>
    <property type="match status" value="1"/>
</dbReference>
<comment type="catalytic activity">
    <reaction evidence="11">
        <text>3-dehydro-4-O-phospho-L-erythronate + H(+) = dihydroxyacetone phosphate + CO2</text>
        <dbReference type="Rhea" id="RHEA:52404"/>
        <dbReference type="ChEBI" id="CHEBI:15378"/>
        <dbReference type="ChEBI" id="CHEBI:16526"/>
        <dbReference type="ChEBI" id="CHEBI:57642"/>
        <dbReference type="ChEBI" id="CHEBI:136592"/>
        <dbReference type="EC" id="4.1.1.104"/>
    </reaction>
</comment>
<dbReference type="Pfam" id="PF00596">
    <property type="entry name" value="Aldolase_II"/>
    <property type="match status" value="1"/>
</dbReference>
<keyword evidence="5" id="KW-0456">Lyase</keyword>
<proteinExistence type="inferred from homology"/>
<evidence type="ECO:0000256" key="5">
    <source>
        <dbReference type="ARBA" id="ARBA00023239"/>
    </source>
</evidence>
<dbReference type="GO" id="GO:0005829">
    <property type="term" value="C:cytosol"/>
    <property type="evidence" value="ECO:0007669"/>
    <property type="project" value="TreeGrafter"/>
</dbReference>
<evidence type="ECO:0000313" key="14">
    <source>
        <dbReference type="Proteomes" id="UP000245368"/>
    </source>
</evidence>
<comment type="catalytic activity">
    <reaction evidence="10">
        <text>3-dehydro-4-O-phospho-D-erythronate + H(+) = dihydroxyacetone phosphate + CO2</text>
        <dbReference type="Rhea" id="RHEA:52416"/>
        <dbReference type="ChEBI" id="CHEBI:15378"/>
        <dbReference type="ChEBI" id="CHEBI:16526"/>
        <dbReference type="ChEBI" id="CHEBI:57642"/>
        <dbReference type="ChEBI" id="CHEBI:136593"/>
        <dbReference type="EC" id="4.1.1.104"/>
    </reaction>
</comment>
<dbReference type="EMBL" id="CP029494">
    <property type="protein sequence ID" value="AWN24326.1"/>
    <property type="molecule type" value="Genomic_DNA"/>
</dbReference>
<keyword evidence="3" id="KW-0479">Metal-binding</keyword>
<evidence type="ECO:0000256" key="10">
    <source>
        <dbReference type="ARBA" id="ARBA00047520"/>
    </source>
</evidence>
<comment type="function">
    <text evidence="7">Catalyzes the decarboxylation of 3-oxo-tetronate 4-phosphate to dihydroxyacetone phosphate (DHAP) and CO(2).</text>
</comment>
<dbReference type="GO" id="GO:0016832">
    <property type="term" value="F:aldehyde-lyase activity"/>
    <property type="evidence" value="ECO:0007669"/>
    <property type="project" value="InterPro"/>
</dbReference>
<dbReference type="InterPro" id="IPR050013">
    <property type="entry name" value="OtnC"/>
</dbReference>
<evidence type="ECO:0000256" key="7">
    <source>
        <dbReference type="ARBA" id="ARBA00044745"/>
    </source>
</evidence>
<name>A0A2Z3JKC7_9DEIO</name>
<feature type="domain" description="Class II aldolase/adducin N-terminal" evidence="12">
    <location>
        <begin position="11"/>
        <end position="191"/>
    </location>
</feature>
<evidence type="ECO:0000259" key="12">
    <source>
        <dbReference type="SMART" id="SM01007"/>
    </source>
</evidence>
<dbReference type="SMART" id="SM01007">
    <property type="entry name" value="Aldolase_II"/>
    <property type="match status" value="1"/>
</dbReference>
<protein>
    <recommendedName>
        <fullName evidence="9">3-oxo-tetronate 4-phosphate decarboxylase</fullName>
        <ecNumber evidence="8">4.1.1.104</ecNumber>
    </recommendedName>
</protein>
<evidence type="ECO:0000256" key="11">
    <source>
        <dbReference type="ARBA" id="ARBA00048603"/>
    </source>
</evidence>
<evidence type="ECO:0000256" key="8">
    <source>
        <dbReference type="ARBA" id="ARBA00044772"/>
    </source>
</evidence>
<evidence type="ECO:0000256" key="3">
    <source>
        <dbReference type="ARBA" id="ARBA00022723"/>
    </source>
</evidence>
<dbReference type="SUPFAM" id="SSF53639">
    <property type="entry name" value="AraD/HMP-PK domain-like"/>
    <property type="match status" value="1"/>
</dbReference>
<accession>A0A2Z3JKC7</accession>
<dbReference type="GO" id="GO:0046872">
    <property type="term" value="F:metal ion binding"/>
    <property type="evidence" value="ECO:0007669"/>
    <property type="project" value="UniProtKB-KW"/>
</dbReference>
<dbReference type="AlphaFoldDB" id="A0A2Z3JKC7"/>
<gene>
    <name evidence="13" type="ORF">DKM44_14725</name>
</gene>
<comment type="similarity">
    <text evidence="2">Belongs to the aldolase class II family. AraD/FucA subfamily.</text>
</comment>
<dbReference type="KEGG" id="dez:DKM44_14725"/>
<dbReference type="Gene3D" id="3.40.225.10">
    <property type="entry name" value="Class II aldolase/adducin N-terminal domain"/>
    <property type="match status" value="1"/>
</dbReference>
<keyword evidence="6" id="KW-0119">Carbohydrate metabolism</keyword>
<keyword evidence="4" id="KW-0862">Zinc</keyword>
<dbReference type="PANTHER" id="PTHR22789:SF0">
    <property type="entry name" value="3-OXO-TETRONATE 4-PHOSPHATE DECARBOXYLASE-RELATED"/>
    <property type="match status" value="1"/>
</dbReference>
<sequence>MTPASQAALREALVAAGRSLFERGLSPGSSGNLSVRLPGGQGFLLTPTNVSLGQLQPQRLSWLSAEGEPLDGDAPTKEAFLHLALYRARPQASAAVHLHSTASAAVSCLDGLDADACLPPLTPYFVMKIGALPLIAYHRPGDPALAAEIARLAPGHPAVLLANHGPVVSGKDLGAALSAAEELEETAKLFLLLRGQNVRMLTPAQIQDLEDVFGRP</sequence>
<keyword evidence="14" id="KW-1185">Reference proteome</keyword>
<reference evidence="13 14" key="1">
    <citation type="submission" date="2018-05" db="EMBL/GenBank/DDBJ databases">
        <title>Complete Genome Sequence of Deinococcus sp. strain 17bor-2.</title>
        <authorList>
            <person name="Srinivasan S."/>
        </authorList>
    </citation>
    <scope>NUCLEOTIDE SEQUENCE [LARGE SCALE GENOMIC DNA]</scope>
    <source>
        <strain evidence="13 14">17bor-2</strain>
    </source>
</reference>
<evidence type="ECO:0000256" key="6">
    <source>
        <dbReference type="ARBA" id="ARBA00023277"/>
    </source>
</evidence>
<evidence type="ECO:0000256" key="4">
    <source>
        <dbReference type="ARBA" id="ARBA00022833"/>
    </source>
</evidence>
<dbReference type="EC" id="4.1.1.104" evidence="8"/>
<dbReference type="InterPro" id="IPR036409">
    <property type="entry name" value="Aldolase_II/adducin_N_sf"/>
</dbReference>
<dbReference type="FunFam" id="3.40.225.10:FF:000008">
    <property type="entry name" value="Sugar aldolase"/>
    <property type="match status" value="1"/>
</dbReference>
<dbReference type="InterPro" id="IPR001303">
    <property type="entry name" value="Aldolase_II/adducin_N"/>
</dbReference>
<evidence type="ECO:0000256" key="9">
    <source>
        <dbReference type="ARBA" id="ARBA00044803"/>
    </source>
</evidence>
<evidence type="ECO:0000313" key="13">
    <source>
        <dbReference type="EMBL" id="AWN24326.1"/>
    </source>
</evidence>